<evidence type="ECO:0000313" key="1">
    <source>
        <dbReference type="EMBL" id="KAJ8622286.1"/>
    </source>
</evidence>
<protein>
    <submittedName>
        <fullName evidence="1">Uncharacterized protein</fullName>
    </submittedName>
</protein>
<sequence length="1153" mass="128203">MLEKIGLPAKPSMRGSNWVIDASHCQGCSSQFTFLNRKHHCRRCGGLFCNSCTQQRMILRGQGDSPVRICDPCKNLEEAARFEMRYGHKNRAGKGGPKLMQRHEDDVLNEIRGSDGQHPFSSARETRTERLPDLQRAGSSASCSNLDGETVVRGKKGGTSPNISMDIYNHAINEKGSNSPEELRQQASEEKKKYRILKGEGKSDEALQAFKRGKELERQAGALELALRKSRRNASSLASTQKTNDDHHESGRKNKLLSQSVKEEKDDLTAELRELGWSDADMHDADKKSVKITLEGELSSLLGDNPKKPSLGNGTANIDKTQVLALKKKALMFKREGKLAEAKEELKRAKVLEKQLEEQELLAEADESDDELSALVRNMDDYDDNDNGNQDGLSLDFMRGPGFDTPDLAGVANDAAYDDNFEVTDADMNDPAIAAALKSFGWTEDANHLDDTVSKSVPMDAEALRREVQSLKRGALKLKREGKVTQAMEQLKKAKLLEQDLENLQSAGHSTNTQSSNVGSNSIQRTSNLQIDRADDEIITTTKPLKKSPPKSKLVIQRELLSLKKKALALRREGKMDEAEEELKKGKVLEQQLEELESASKPMVSKSSLDRKDLEPFQKHEDVTEEDADVTEQDMHDPALLSILKNLGWEDGEVETGSERRKSSIEINTPSEHTTDMRNKPEIHDHRPKSKAAIQKELLSIKRKALALRRQGKLDEAEEELRMAKILEAQMAEMEAASQEQSCDASITQEKYESVGGMLTIGKVSDSIGLNDDVMMDVSESAKALHDIGWKESASVQPPFATSSIPASETSLPNKEMSQSVAKHSDDVPQSNEHVNAMDLLTGNYQNYGHFVIQKPPNSGNSDTRISKRKMGAEDEISYANAPSHMAEKREKRITKAEKTPHNDVSSAPESDPQSDHSSRQQEVLTRKRKAVALKREGKLAEAREELRQAKLLEKSLEAAAHHADAGNMNASGFISNDNIVAPEHSRNQAPKPISSRDRFKLQQESLGHKRQALKLRREGRIEESEAEFELAKAIETRLEELGSSDPYHIKSKNKVEADNGVGVEDLLDPQLLSALKAIGWQDVDIVEQAPQQPEAQLNVVRNESQEKGQLEERIKAEKVQALNLKRAGQQAEALDALRRAKQLEKKLNSMVS</sequence>
<accession>A0ACC2KM92</accession>
<name>A0ACC2KM92_PERAE</name>
<proteinExistence type="predicted"/>
<dbReference type="Proteomes" id="UP001234297">
    <property type="component" value="Chromosome 10"/>
</dbReference>
<gene>
    <name evidence="1" type="ORF">MRB53_030815</name>
</gene>
<dbReference type="EMBL" id="CM056818">
    <property type="protein sequence ID" value="KAJ8622286.1"/>
    <property type="molecule type" value="Genomic_DNA"/>
</dbReference>
<keyword evidence="2" id="KW-1185">Reference proteome</keyword>
<evidence type="ECO:0000313" key="2">
    <source>
        <dbReference type="Proteomes" id="UP001234297"/>
    </source>
</evidence>
<organism evidence="1 2">
    <name type="scientific">Persea americana</name>
    <name type="common">Avocado</name>
    <dbReference type="NCBI Taxonomy" id="3435"/>
    <lineage>
        <taxon>Eukaryota</taxon>
        <taxon>Viridiplantae</taxon>
        <taxon>Streptophyta</taxon>
        <taxon>Embryophyta</taxon>
        <taxon>Tracheophyta</taxon>
        <taxon>Spermatophyta</taxon>
        <taxon>Magnoliopsida</taxon>
        <taxon>Magnoliidae</taxon>
        <taxon>Laurales</taxon>
        <taxon>Lauraceae</taxon>
        <taxon>Persea</taxon>
    </lineage>
</organism>
<reference evidence="1 2" key="1">
    <citation type="journal article" date="2022" name="Hortic Res">
        <title>A haplotype resolved chromosomal level avocado genome allows analysis of novel avocado genes.</title>
        <authorList>
            <person name="Nath O."/>
            <person name="Fletcher S.J."/>
            <person name="Hayward A."/>
            <person name="Shaw L.M."/>
            <person name="Masouleh A.K."/>
            <person name="Furtado A."/>
            <person name="Henry R.J."/>
            <person name="Mitter N."/>
        </authorList>
    </citation>
    <scope>NUCLEOTIDE SEQUENCE [LARGE SCALE GENOMIC DNA]</scope>
    <source>
        <strain evidence="2">cv. Hass</strain>
    </source>
</reference>
<comment type="caution">
    <text evidence="1">The sequence shown here is derived from an EMBL/GenBank/DDBJ whole genome shotgun (WGS) entry which is preliminary data.</text>
</comment>